<dbReference type="EMBL" id="BARS01017996">
    <property type="protein sequence ID" value="GAF89604.1"/>
    <property type="molecule type" value="Genomic_DNA"/>
</dbReference>
<feature type="non-terminal residue" evidence="2">
    <location>
        <position position="1"/>
    </location>
</feature>
<reference evidence="2" key="1">
    <citation type="journal article" date="2014" name="Front. Microbiol.">
        <title>High frequency of phylogenetically diverse reductive dehalogenase-homologous genes in deep subseafloor sedimentary metagenomes.</title>
        <authorList>
            <person name="Kawai M."/>
            <person name="Futagami T."/>
            <person name="Toyoda A."/>
            <person name="Takaki Y."/>
            <person name="Nishi S."/>
            <person name="Hori S."/>
            <person name="Arai W."/>
            <person name="Tsubouchi T."/>
            <person name="Morono Y."/>
            <person name="Uchiyama I."/>
            <person name="Ito T."/>
            <person name="Fujiyama A."/>
            <person name="Inagaki F."/>
            <person name="Takami H."/>
        </authorList>
    </citation>
    <scope>NUCLEOTIDE SEQUENCE</scope>
    <source>
        <strain evidence="2">Expedition CK06-06</strain>
    </source>
</reference>
<keyword evidence="1" id="KW-1133">Transmembrane helix</keyword>
<gene>
    <name evidence="2" type="ORF">S01H1_29367</name>
</gene>
<sequence>RPMYTQNVNNKTVLLLIFLFVLTIELLIILNCCFFIKQLIINKIKIIKSIKINITNKHIVFMLY</sequence>
<dbReference type="AlphaFoldDB" id="X0T8S0"/>
<evidence type="ECO:0000256" key="1">
    <source>
        <dbReference type="SAM" id="Phobius"/>
    </source>
</evidence>
<comment type="caution">
    <text evidence="2">The sequence shown here is derived from an EMBL/GenBank/DDBJ whole genome shotgun (WGS) entry which is preliminary data.</text>
</comment>
<feature type="transmembrane region" description="Helical" evidence="1">
    <location>
        <begin position="12"/>
        <end position="36"/>
    </location>
</feature>
<keyword evidence="1" id="KW-0472">Membrane</keyword>
<accession>X0T8S0</accession>
<protein>
    <submittedName>
        <fullName evidence="2">Uncharacterized protein</fullName>
    </submittedName>
</protein>
<organism evidence="2">
    <name type="scientific">marine sediment metagenome</name>
    <dbReference type="NCBI Taxonomy" id="412755"/>
    <lineage>
        <taxon>unclassified sequences</taxon>
        <taxon>metagenomes</taxon>
        <taxon>ecological metagenomes</taxon>
    </lineage>
</organism>
<evidence type="ECO:0000313" key="2">
    <source>
        <dbReference type="EMBL" id="GAF89604.1"/>
    </source>
</evidence>
<name>X0T8S0_9ZZZZ</name>
<proteinExistence type="predicted"/>
<keyword evidence="1" id="KW-0812">Transmembrane</keyword>